<sequence>MEMISASKVILFYLSTYAIFFISSVYSAENTGNSMENQENDDGLLKPTDDIQNPRTINSEELQYWKSNIQNELDSLLAYKYNNLPLQSERLVLEERDNKPAANLPLRFGRGSEDGITRSIPNLPQRFGRYVPAKANIPSLANLPQRFGRSSQGGRYVQSLATLPQRFGRETPLQRLQYGMKPYLQEVRSPDDDRLQRLSYSYEKKLQI</sequence>
<comment type="subcellular location">
    <subcellularLocation>
        <location evidence="1">Secreted</location>
    </subcellularLocation>
</comment>
<dbReference type="AGR" id="Xenbase:XB-GENE-29099247"/>
<evidence type="ECO:0000256" key="4">
    <source>
        <dbReference type="ARBA" id="ARBA00022729"/>
    </source>
</evidence>
<evidence type="ECO:0000256" key="3">
    <source>
        <dbReference type="ARBA" id="ARBA00022525"/>
    </source>
</evidence>
<evidence type="ECO:0000256" key="1">
    <source>
        <dbReference type="ARBA" id="ARBA00004613"/>
    </source>
</evidence>
<dbReference type="PANTHER" id="PTHR14403:SF6">
    <property type="entry name" value="PRO-FMRFAMIDE-RELATED NEUROPEPTIDE VF"/>
    <property type="match status" value="1"/>
</dbReference>
<dbReference type="GO" id="GO:0005102">
    <property type="term" value="F:signaling receptor binding"/>
    <property type="evidence" value="ECO:0000318"/>
    <property type="project" value="GO_Central"/>
</dbReference>
<keyword evidence="5" id="KW-0027">Amidation</keyword>
<dbReference type="RefSeq" id="XP_004915743.2">
    <property type="nucleotide sequence ID" value="XM_004915686.3"/>
</dbReference>
<evidence type="ECO:0000256" key="6">
    <source>
        <dbReference type="ARBA" id="ARBA00023320"/>
    </source>
</evidence>
<reference evidence="7" key="1">
    <citation type="journal article" date="2010" name="Science">
        <title>The genome of the Western clawed frog Xenopus tropicalis.</title>
        <authorList>
            <person name="Hellsten U."/>
            <person name="Harland R.M."/>
            <person name="Gilchrist M.J."/>
            <person name="Hendrix D."/>
            <person name="Jurka J."/>
            <person name="Kapitonov V."/>
            <person name="Ovcharenko I."/>
            <person name="Putnam N.H."/>
            <person name="Shu S."/>
            <person name="Taher L."/>
            <person name="Blitz I.L."/>
            <person name="Blumberg B."/>
            <person name="Dichmann D.S."/>
            <person name="Dubchak I."/>
            <person name="Amaya E."/>
            <person name="Detter J.C."/>
            <person name="Fletcher R."/>
            <person name="Gerhard D.S."/>
            <person name="Goodstein D."/>
            <person name="Graves T."/>
            <person name="Grigoriev I.V."/>
            <person name="Grimwood J."/>
            <person name="Kawashima T."/>
            <person name="Lindquist E."/>
            <person name="Lucas S.M."/>
            <person name="Mead P.E."/>
            <person name="Mitros T."/>
            <person name="Ogino H."/>
            <person name="Ohta Y."/>
            <person name="Poliakov A.V."/>
            <person name="Pollet N."/>
            <person name="Robert J."/>
            <person name="Salamov A."/>
            <person name="Sater A.K."/>
            <person name="Schmutz J."/>
            <person name="Terry A."/>
            <person name="Vize P.D."/>
            <person name="Warren W.C."/>
            <person name="Wells D."/>
            <person name="Wills A."/>
            <person name="Wilson R.K."/>
            <person name="Zimmerman L.B."/>
            <person name="Zorn A.M."/>
            <person name="Grainger R."/>
            <person name="Grammer T."/>
            <person name="Khokha M.K."/>
            <person name="Richardson P.M."/>
            <person name="Rokhsar D.S."/>
        </authorList>
    </citation>
    <scope>NUCLEOTIDE SEQUENCE [LARGE SCALE GENOMIC DNA]</scope>
    <source>
        <strain evidence="7">Nigerian</strain>
    </source>
</reference>
<protein>
    <submittedName>
        <fullName evidence="7">Neuropeptide VF precursor</fullName>
    </submittedName>
    <submittedName>
        <fullName evidence="9">Pro-FMRFamide-related neuropeptide VF isoform X1</fullName>
    </submittedName>
</protein>
<dbReference type="GO" id="GO:0005576">
    <property type="term" value="C:extracellular region"/>
    <property type="evidence" value="ECO:0007669"/>
    <property type="project" value="UniProtKB-SubCell"/>
</dbReference>
<comment type="similarity">
    <text evidence="2">Belongs to the FARP (FMRFamide related peptide) family.</text>
</comment>
<dbReference type="Ensembl" id="ENSXETT00000065472">
    <property type="protein sequence ID" value="ENSXETP00000059562"/>
    <property type="gene ID" value="ENSXETG00000031334"/>
</dbReference>
<reference evidence="7" key="2">
    <citation type="submission" date="2020-05" db="UniProtKB">
        <authorList>
            <consortium name="Ensembl"/>
        </authorList>
    </citation>
    <scope>IDENTIFICATION</scope>
</reference>
<evidence type="ECO:0000313" key="9">
    <source>
        <dbReference type="RefSeq" id="XP_004915743.2"/>
    </source>
</evidence>
<keyword evidence="4" id="KW-0732">Signal</keyword>
<dbReference type="InterPro" id="IPR026297">
    <property type="entry name" value="FMRFamide-related/fGRP"/>
</dbReference>
<name>A0A6I8PVR6_XENTR</name>
<evidence type="ECO:0000313" key="10">
    <source>
        <dbReference type="Xenbase" id="XB-GENE-29099247"/>
    </source>
</evidence>
<evidence type="ECO:0000256" key="2">
    <source>
        <dbReference type="ARBA" id="ARBA00006356"/>
    </source>
</evidence>
<evidence type="ECO:0000256" key="5">
    <source>
        <dbReference type="ARBA" id="ARBA00022815"/>
    </source>
</evidence>
<dbReference type="KEGG" id="xtr:101731918"/>
<dbReference type="PANTHER" id="PTHR14403">
    <property type="entry name" value="RFAMIDE PEPTIDE GONADOTROPIN INHIBITORY HORMONE"/>
    <property type="match status" value="1"/>
</dbReference>
<dbReference type="GeneID" id="101731918"/>
<gene>
    <name evidence="7 9 10" type="primary">npvf</name>
</gene>
<dbReference type="CTD" id="64111"/>
<dbReference type="Proteomes" id="UP000008143">
    <property type="component" value="Chromosome 6"/>
</dbReference>
<dbReference type="GO" id="GO:0007218">
    <property type="term" value="P:neuropeptide signaling pathway"/>
    <property type="evidence" value="ECO:0000318"/>
    <property type="project" value="GO_Central"/>
</dbReference>
<evidence type="ECO:0000313" key="8">
    <source>
        <dbReference type="Proteomes" id="UP000008143"/>
    </source>
</evidence>
<proteinExistence type="inferred from homology"/>
<dbReference type="GeneTree" id="ENSGT00390000003271"/>
<reference evidence="9" key="3">
    <citation type="submission" date="2025-04" db="UniProtKB">
        <authorList>
            <consortium name="RefSeq"/>
        </authorList>
    </citation>
    <scope>IDENTIFICATION</scope>
    <source>
        <strain evidence="9">Nigerian</strain>
        <tissue evidence="9">Liver and blood</tissue>
    </source>
</reference>
<dbReference type="OrthoDB" id="8834619at2759"/>
<keyword evidence="8" id="KW-1185">Reference proteome</keyword>
<organism evidence="7">
    <name type="scientific">Xenopus tropicalis</name>
    <name type="common">Western clawed frog</name>
    <name type="synonym">Silurana tropicalis</name>
    <dbReference type="NCBI Taxonomy" id="8364"/>
    <lineage>
        <taxon>Eukaryota</taxon>
        <taxon>Metazoa</taxon>
        <taxon>Chordata</taxon>
        <taxon>Craniata</taxon>
        <taxon>Vertebrata</taxon>
        <taxon>Euteleostomi</taxon>
        <taxon>Amphibia</taxon>
        <taxon>Batrachia</taxon>
        <taxon>Anura</taxon>
        <taxon>Pipoidea</taxon>
        <taxon>Pipidae</taxon>
        <taxon>Xenopodinae</taxon>
        <taxon>Xenopus</taxon>
        <taxon>Silurana</taxon>
    </lineage>
</organism>
<keyword evidence="6 9" id="KW-0527">Neuropeptide</keyword>
<accession>A0A6I8PVR6</accession>
<keyword evidence="3" id="KW-0964">Secreted</keyword>
<dbReference type="OMA" id="MSHANIH"/>
<dbReference type="Xenbase" id="XB-GENE-29099247">
    <property type="gene designation" value="npvf"/>
</dbReference>
<dbReference type="AlphaFoldDB" id="A0A6I8PVR6"/>
<dbReference type="Bgee" id="ENSXETG00000031334">
    <property type="expression patterns" value="Expressed in testis and 2 other cell types or tissues"/>
</dbReference>
<evidence type="ECO:0000313" key="7">
    <source>
        <dbReference type="Ensembl" id="ENSXETP00000059562"/>
    </source>
</evidence>
<dbReference type="GO" id="GO:0032277">
    <property type="term" value="P:negative regulation of gonadotropin secretion"/>
    <property type="evidence" value="ECO:0000318"/>
    <property type="project" value="GO_Central"/>
</dbReference>